<organism evidence="1 2">
    <name type="scientific">Ditylenchus dipsaci</name>
    <dbReference type="NCBI Taxonomy" id="166011"/>
    <lineage>
        <taxon>Eukaryota</taxon>
        <taxon>Metazoa</taxon>
        <taxon>Ecdysozoa</taxon>
        <taxon>Nematoda</taxon>
        <taxon>Chromadorea</taxon>
        <taxon>Rhabditida</taxon>
        <taxon>Tylenchina</taxon>
        <taxon>Tylenchomorpha</taxon>
        <taxon>Sphaerularioidea</taxon>
        <taxon>Anguinidae</taxon>
        <taxon>Anguininae</taxon>
        <taxon>Ditylenchus</taxon>
    </lineage>
</organism>
<evidence type="ECO:0000313" key="2">
    <source>
        <dbReference type="WBParaSite" id="jg26759"/>
    </source>
</evidence>
<dbReference type="AlphaFoldDB" id="A0A915E5P8"/>
<dbReference type="Proteomes" id="UP000887574">
    <property type="component" value="Unplaced"/>
</dbReference>
<reference evidence="2" key="1">
    <citation type="submission" date="2022-11" db="UniProtKB">
        <authorList>
            <consortium name="WormBaseParasite"/>
        </authorList>
    </citation>
    <scope>IDENTIFICATION</scope>
</reference>
<evidence type="ECO:0000313" key="1">
    <source>
        <dbReference type="Proteomes" id="UP000887574"/>
    </source>
</evidence>
<dbReference type="WBParaSite" id="jg26759">
    <property type="protein sequence ID" value="jg26759"/>
    <property type="gene ID" value="jg26759"/>
</dbReference>
<keyword evidence="1" id="KW-1185">Reference proteome</keyword>
<accession>A0A915E5P8</accession>
<proteinExistence type="predicted"/>
<sequence length="150" mass="16749">MFPVRKDAPAGWLVADLLHEGLCTEAEQLSLQPSSYNAELSMWFEVRNHSIYTSTSGNVNHLLSNASLWFRWKCRQVPRQNFLLSTYSASLDAEAISDSKVQLNFSQTISLGTHSSSDIIYEIVSLPEGSAKDLFQLMSSRDETNAQADS</sequence>
<name>A0A915E5P8_9BILA</name>
<protein>
    <submittedName>
        <fullName evidence="2">Uncharacterized protein</fullName>
    </submittedName>
</protein>